<reference evidence="1 2" key="1">
    <citation type="submission" date="2015-01" db="EMBL/GenBank/DDBJ databases">
        <title>Evolution of Trichinella species and genotypes.</title>
        <authorList>
            <person name="Korhonen P.K."/>
            <person name="Edoardo P."/>
            <person name="Giuseppe L.R."/>
            <person name="Gasser R.B."/>
        </authorList>
    </citation>
    <scope>NUCLEOTIDE SEQUENCE [LARGE SCALE GENOMIC DNA]</scope>
    <source>
        <strain evidence="1">ISS141</strain>
    </source>
</reference>
<comment type="caution">
    <text evidence="1">The sequence shown here is derived from an EMBL/GenBank/DDBJ whole genome shotgun (WGS) entry which is preliminary data.</text>
</comment>
<evidence type="ECO:0000313" key="2">
    <source>
        <dbReference type="Proteomes" id="UP000054815"/>
    </source>
</evidence>
<gene>
    <name evidence="1" type="ORF">T4E_1936</name>
</gene>
<dbReference type="AlphaFoldDB" id="A0A0V0Y8N6"/>
<name>A0A0V0Y8N6_TRIPS</name>
<proteinExistence type="predicted"/>
<dbReference type="Proteomes" id="UP000054815">
    <property type="component" value="Unassembled WGS sequence"/>
</dbReference>
<organism evidence="1 2">
    <name type="scientific">Trichinella pseudospiralis</name>
    <name type="common">Parasitic roundworm</name>
    <dbReference type="NCBI Taxonomy" id="6337"/>
    <lineage>
        <taxon>Eukaryota</taxon>
        <taxon>Metazoa</taxon>
        <taxon>Ecdysozoa</taxon>
        <taxon>Nematoda</taxon>
        <taxon>Enoplea</taxon>
        <taxon>Dorylaimia</taxon>
        <taxon>Trichinellida</taxon>
        <taxon>Trichinellidae</taxon>
        <taxon>Trichinella</taxon>
    </lineage>
</organism>
<evidence type="ECO:0000313" key="1">
    <source>
        <dbReference type="EMBL" id="KRX96607.1"/>
    </source>
</evidence>
<accession>A0A0V0Y8N6</accession>
<protein>
    <submittedName>
        <fullName evidence="1">Uncharacterized protein</fullName>
    </submittedName>
</protein>
<dbReference type="EMBL" id="JYDU01000041">
    <property type="protein sequence ID" value="KRX96607.1"/>
    <property type="molecule type" value="Genomic_DNA"/>
</dbReference>
<sequence>METKLHFCLLDRVTHHAETAGRGTKAVTNFGLGQVEKTLLDHCPKALILCKSIDQKCLLFFLNLLPLVTVTKFLIKREREREQIINTIQLLVKYAESIVFWLYHKRDFKGVKEEEEEEEEEEGEEEAIQCNQQLLSVTLR</sequence>